<gene>
    <name evidence="4" type="ORF">PHACADRAFT_191228</name>
</gene>
<feature type="coiled-coil region" evidence="1">
    <location>
        <begin position="83"/>
        <end position="117"/>
    </location>
</feature>
<evidence type="ECO:0000256" key="2">
    <source>
        <dbReference type="SAM" id="MobiDB-lite"/>
    </source>
</evidence>
<dbReference type="HOGENOM" id="CLU_605664_0_0_1"/>
<feature type="domain" description="DUF6697" evidence="3">
    <location>
        <begin position="371"/>
        <end position="463"/>
    </location>
</feature>
<dbReference type="InterPro" id="IPR046520">
    <property type="entry name" value="DUF6697"/>
</dbReference>
<accession>K5X7U6</accession>
<sequence>MDELTRDPELAPEFVRLLSEKLVETRRALDESRRESIDLRDEIHQLHRQKADAFASESNNQEEEQRDNHVTLAQEIGHVRQALAESNQYAQDTAEENSNLREEIERLRGQLSLHSSDASSWQQDVKPLTTCWARLCPAKNDIRSLHQQNSVLKLQLADSEHALERNEKCRDSELQLDILTAKKKTYKKKLYASRREVTSLTSRIQLLQNEVVRLEELKYTREQSVSNADAEQNESTARRDGDDTSQHTGGWVSECDRKEIRSDDESDDESDDDRGEEDAADMPTDVNTSVVTPCIDPSRTPYDLPAHVRELSTARAVILLWPGQTRQLHGKNNRKAHIFASPSKCDTSTEPISWIKIEPSLQGITGGTRELFRAVHGSVHYLGMYRCVSASHYYSQDEFRQLDKEFKEDILKQTFIRPSQYRSLSRRNRDHIIDLYSQGKVQVQYLHLEFVKFNQDYFNALIDLKIQDETKHASNKRKRESSGGRGAIRRKKTRRE</sequence>
<dbReference type="AlphaFoldDB" id="K5X7U6"/>
<keyword evidence="1" id="KW-0175">Coiled coil</keyword>
<evidence type="ECO:0000313" key="5">
    <source>
        <dbReference type="Proteomes" id="UP000008370"/>
    </source>
</evidence>
<proteinExistence type="predicted"/>
<reference evidence="4 5" key="1">
    <citation type="journal article" date="2012" name="BMC Genomics">
        <title>Comparative genomics of the white-rot fungi, Phanerochaete carnosa and P. chrysosporium, to elucidate the genetic basis of the distinct wood types they colonize.</title>
        <authorList>
            <person name="Suzuki H."/>
            <person name="MacDonald J."/>
            <person name="Syed K."/>
            <person name="Salamov A."/>
            <person name="Hori C."/>
            <person name="Aerts A."/>
            <person name="Henrissat B."/>
            <person name="Wiebenga A."/>
            <person name="vanKuyk P.A."/>
            <person name="Barry K."/>
            <person name="Lindquist E."/>
            <person name="LaButti K."/>
            <person name="Lapidus A."/>
            <person name="Lucas S."/>
            <person name="Coutinho P."/>
            <person name="Gong Y."/>
            <person name="Samejima M."/>
            <person name="Mahadevan R."/>
            <person name="Abou-Zaid M."/>
            <person name="de Vries R.P."/>
            <person name="Igarashi K."/>
            <person name="Yadav J.S."/>
            <person name="Grigoriev I.V."/>
            <person name="Master E.R."/>
        </authorList>
    </citation>
    <scope>NUCLEOTIDE SEQUENCE [LARGE SCALE GENOMIC DNA]</scope>
    <source>
        <strain evidence="4 5">HHB-10118-sp</strain>
    </source>
</reference>
<dbReference type="GeneID" id="18910750"/>
<dbReference type="EMBL" id="JH930469">
    <property type="protein sequence ID" value="EKM58922.1"/>
    <property type="molecule type" value="Genomic_DNA"/>
</dbReference>
<feature type="compositionally biased region" description="Acidic residues" evidence="2">
    <location>
        <begin position="264"/>
        <end position="280"/>
    </location>
</feature>
<dbReference type="OrthoDB" id="10509225at2759"/>
<dbReference type="Proteomes" id="UP000008370">
    <property type="component" value="Unassembled WGS sequence"/>
</dbReference>
<feature type="compositionally biased region" description="Basic and acidic residues" evidence="2">
    <location>
        <begin position="236"/>
        <end position="245"/>
    </location>
</feature>
<dbReference type="InParanoid" id="K5X7U6"/>
<dbReference type="RefSeq" id="XP_007391510.1">
    <property type="nucleotide sequence ID" value="XM_007391448.1"/>
</dbReference>
<organism evidence="4 5">
    <name type="scientific">Phanerochaete carnosa (strain HHB-10118-sp)</name>
    <name type="common">White-rot fungus</name>
    <name type="synonym">Peniophora carnosa</name>
    <dbReference type="NCBI Taxonomy" id="650164"/>
    <lineage>
        <taxon>Eukaryota</taxon>
        <taxon>Fungi</taxon>
        <taxon>Dikarya</taxon>
        <taxon>Basidiomycota</taxon>
        <taxon>Agaricomycotina</taxon>
        <taxon>Agaricomycetes</taxon>
        <taxon>Polyporales</taxon>
        <taxon>Phanerochaetaceae</taxon>
        <taxon>Phanerochaete</taxon>
    </lineage>
</organism>
<protein>
    <recommendedName>
        <fullName evidence="3">DUF6697 domain-containing protein</fullName>
    </recommendedName>
</protein>
<evidence type="ECO:0000256" key="1">
    <source>
        <dbReference type="SAM" id="Coils"/>
    </source>
</evidence>
<feature type="compositionally biased region" description="Polar residues" evidence="2">
    <location>
        <begin position="222"/>
        <end position="235"/>
    </location>
</feature>
<dbReference type="KEGG" id="pco:PHACADRAFT_191228"/>
<feature type="compositionally biased region" description="Basic and acidic residues" evidence="2">
    <location>
        <begin position="254"/>
        <end position="263"/>
    </location>
</feature>
<keyword evidence="5" id="KW-1185">Reference proteome</keyword>
<feature type="region of interest" description="Disordered" evidence="2">
    <location>
        <begin position="222"/>
        <end position="294"/>
    </location>
</feature>
<feature type="region of interest" description="Disordered" evidence="2">
    <location>
        <begin position="472"/>
        <end position="496"/>
    </location>
</feature>
<evidence type="ECO:0000259" key="3">
    <source>
        <dbReference type="Pfam" id="PF20411"/>
    </source>
</evidence>
<feature type="region of interest" description="Disordered" evidence="2">
    <location>
        <begin position="49"/>
        <end position="68"/>
    </location>
</feature>
<feature type="coiled-coil region" evidence="1">
    <location>
        <begin position="15"/>
        <end position="49"/>
    </location>
</feature>
<evidence type="ECO:0000313" key="4">
    <source>
        <dbReference type="EMBL" id="EKM58922.1"/>
    </source>
</evidence>
<dbReference type="Pfam" id="PF20411">
    <property type="entry name" value="DUF6697"/>
    <property type="match status" value="1"/>
</dbReference>
<name>K5X7U6_PHACS</name>
<feature type="compositionally biased region" description="Basic residues" evidence="2">
    <location>
        <begin position="487"/>
        <end position="496"/>
    </location>
</feature>